<sequence length="120" mass="14055">MDTSGFLRDETHPHQPEQFISKKKLKKLGEVFDKIKTLFPPAKVKKIIQTDDDFGKVSQPTPVIAGRPLKFFLALLVKKIYNVPKEMDCKRIIGKFIKQTILQDEKFDFLRKHICEKHPY</sequence>
<dbReference type="RefSeq" id="XP_001646547.1">
    <property type="nucleotide sequence ID" value="XM_001646497.1"/>
</dbReference>
<dbReference type="eggNOG" id="KOG1659">
    <property type="taxonomic scope" value="Eukaryota"/>
</dbReference>
<dbReference type="GO" id="GO:0001046">
    <property type="term" value="F:core promoter sequence-specific DNA binding"/>
    <property type="evidence" value="ECO:0007669"/>
    <property type="project" value="TreeGrafter"/>
</dbReference>
<dbReference type="InterPro" id="IPR009072">
    <property type="entry name" value="Histone-fold"/>
</dbReference>
<protein>
    <recommendedName>
        <fullName evidence="3">Transcription factor CBF/NF-Y/archaeal histone domain-containing protein</fullName>
    </recommendedName>
</protein>
<accession>A7TGB9</accession>
<name>A7TGB9_VANPO</name>
<evidence type="ECO:0000256" key="1">
    <source>
        <dbReference type="ARBA" id="ARBA00004123"/>
    </source>
</evidence>
<dbReference type="GO" id="GO:0016251">
    <property type="term" value="F:RNA polymerase II general transcription initiation factor activity"/>
    <property type="evidence" value="ECO:0007669"/>
    <property type="project" value="TreeGrafter"/>
</dbReference>
<evidence type="ECO:0000313" key="5">
    <source>
        <dbReference type="Proteomes" id="UP000000267"/>
    </source>
</evidence>
<dbReference type="Gene3D" id="1.10.20.10">
    <property type="entry name" value="Histone, subunit A"/>
    <property type="match status" value="1"/>
</dbReference>
<dbReference type="EMBL" id="DS480386">
    <property type="protein sequence ID" value="EDO18689.1"/>
    <property type="molecule type" value="Genomic_DNA"/>
</dbReference>
<reference evidence="4 5" key="1">
    <citation type="journal article" date="2007" name="Proc. Natl. Acad. Sci. U.S.A.">
        <title>Independent sorting-out of thousands of duplicated gene pairs in two yeast species descended from a whole-genome duplication.</title>
        <authorList>
            <person name="Scannell D.R."/>
            <person name="Frank A.C."/>
            <person name="Conant G.C."/>
            <person name="Byrne K.P."/>
            <person name="Woolfit M."/>
            <person name="Wolfe K.H."/>
        </authorList>
    </citation>
    <scope>NUCLEOTIDE SEQUENCE [LARGE SCALE GENOMIC DNA]</scope>
    <source>
        <strain evidence="5">ATCC 22028 / DSM 70294 / BCRC 21397 / CBS 2163 / NBRC 10782 / NRRL Y-8283 / UCD 57-17</strain>
    </source>
</reference>
<dbReference type="PANTHER" id="PTHR10252:SF5">
    <property type="entry name" value="DR1-ASSOCIATED COREPRESSOR"/>
    <property type="match status" value="1"/>
</dbReference>
<dbReference type="InterPro" id="IPR050568">
    <property type="entry name" value="Transcr_DNA_Rep_Reg"/>
</dbReference>
<evidence type="ECO:0000259" key="3">
    <source>
        <dbReference type="Pfam" id="PF00808"/>
    </source>
</evidence>
<dbReference type="Pfam" id="PF00808">
    <property type="entry name" value="CBFD_NFYB_HMF"/>
    <property type="match status" value="1"/>
</dbReference>
<feature type="domain" description="Transcription factor CBF/NF-Y/archaeal histone" evidence="3">
    <location>
        <begin position="38"/>
        <end position="90"/>
    </location>
</feature>
<dbReference type="HOGENOM" id="CLU_045277_9_1_1"/>
<evidence type="ECO:0000256" key="2">
    <source>
        <dbReference type="ARBA" id="ARBA00023242"/>
    </source>
</evidence>
<dbReference type="GO" id="GO:0046982">
    <property type="term" value="F:protein heterodimerization activity"/>
    <property type="evidence" value="ECO:0007669"/>
    <property type="project" value="InterPro"/>
</dbReference>
<dbReference type="GeneID" id="5546995"/>
<dbReference type="FunCoup" id="A7TGB9">
    <property type="interactions" value="64"/>
</dbReference>
<keyword evidence="5" id="KW-1185">Reference proteome</keyword>
<evidence type="ECO:0000313" key="4">
    <source>
        <dbReference type="EMBL" id="EDO18689.1"/>
    </source>
</evidence>
<dbReference type="STRING" id="436907.A7TGB9"/>
<dbReference type="InterPro" id="IPR003958">
    <property type="entry name" value="CBFA_NFYB_domain"/>
</dbReference>
<dbReference type="PANTHER" id="PTHR10252">
    <property type="entry name" value="HISTONE-LIKE TRANSCRIPTION FACTOR CCAAT-RELATED"/>
    <property type="match status" value="1"/>
</dbReference>
<comment type="subcellular location">
    <subcellularLocation>
        <location evidence="1">Nucleus</location>
    </subcellularLocation>
</comment>
<dbReference type="OMA" id="HICEKHP"/>
<dbReference type="OrthoDB" id="653904at2759"/>
<dbReference type="GO" id="GO:0017054">
    <property type="term" value="C:negative cofactor 2 complex"/>
    <property type="evidence" value="ECO:0007669"/>
    <property type="project" value="TreeGrafter"/>
</dbReference>
<dbReference type="AlphaFoldDB" id="A7TGB9"/>
<dbReference type="PhylomeDB" id="A7TGB9"/>
<gene>
    <name evidence="4" type="ORF">Kpol_1055p45</name>
</gene>
<proteinExistence type="predicted"/>
<organism evidence="5">
    <name type="scientific">Vanderwaltozyma polyspora (strain ATCC 22028 / DSM 70294 / BCRC 21397 / CBS 2163 / NBRC 10782 / NRRL Y-8283 / UCD 57-17)</name>
    <name type="common">Kluyveromyces polysporus</name>
    <dbReference type="NCBI Taxonomy" id="436907"/>
    <lineage>
        <taxon>Eukaryota</taxon>
        <taxon>Fungi</taxon>
        <taxon>Dikarya</taxon>
        <taxon>Ascomycota</taxon>
        <taxon>Saccharomycotina</taxon>
        <taxon>Saccharomycetes</taxon>
        <taxon>Saccharomycetales</taxon>
        <taxon>Saccharomycetaceae</taxon>
        <taxon>Vanderwaltozyma</taxon>
    </lineage>
</organism>
<dbReference type="CDD" id="cd22906">
    <property type="entry name" value="HFD_DRAP1"/>
    <property type="match status" value="1"/>
</dbReference>
<dbReference type="InParanoid" id="A7TGB9"/>
<keyword evidence="2" id="KW-0539">Nucleus</keyword>
<dbReference type="KEGG" id="vpo:Kpol_1055p45"/>
<dbReference type="Proteomes" id="UP000000267">
    <property type="component" value="Unassembled WGS sequence"/>
</dbReference>
<dbReference type="SUPFAM" id="SSF47113">
    <property type="entry name" value="Histone-fold"/>
    <property type="match status" value="1"/>
</dbReference>